<feature type="region of interest" description="Disordered" evidence="1">
    <location>
        <begin position="32"/>
        <end position="77"/>
    </location>
</feature>
<protein>
    <submittedName>
        <fullName evidence="3">Sorbosone dehydrogenase family protein</fullName>
    </submittedName>
</protein>
<evidence type="ECO:0000313" key="4">
    <source>
        <dbReference type="Proteomes" id="UP001500839"/>
    </source>
</evidence>
<accession>A0ABP9CRP4</accession>
<evidence type="ECO:0000256" key="1">
    <source>
        <dbReference type="SAM" id="MobiDB-lite"/>
    </source>
</evidence>
<feature type="compositionally biased region" description="Pro residues" evidence="1">
    <location>
        <begin position="46"/>
        <end position="69"/>
    </location>
</feature>
<dbReference type="InterPro" id="IPR012938">
    <property type="entry name" value="Glc/Sorbosone_DH"/>
</dbReference>
<dbReference type="InterPro" id="IPR011042">
    <property type="entry name" value="6-blade_b-propeller_TolB-like"/>
</dbReference>
<gene>
    <name evidence="3" type="ORF">GCM10023353_23790</name>
</gene>
<dbReference type="EMBL" id="BAABKQ010000001">
    <property type="protein sequence ID" value="GAA4816720.1"/>
    <property type="molecule type" value="Genomic_DNA"/>
</dbReference>
<dbReference type="Pfam" id="PF07995">
    <property type="entry name" value="GSDH"/>
    <property type="match status" value="1"/>
</dbReference>
<dbReference type="SUPFAM" id="SSF101898">
    <property type="entry name" value="NHL repeat"/>
    <property type="match status" value="1"/>
</dbReference>
<sequence length="374" mass="37105">MATGAAAAAAAVGLLTGCARFGGAETAPFHAVPETVSGAGIEPDRPPPGQAPQPPPPPGQSPTPPPPAGPCDDPDPSVIATCLDTTGAMAMLPDGRTALVAERTTGRIMAVPRDGDPTEFARIPVDPAGDGGLTGLALSPTFAEDHLVYAYITTPQDNRVVRFTQGDAPKPILTGIPKGPTGNAGDLAFTEPRQLTVLTGDAGGGADPASLSGKLLRVQDPAPGARNPAVVAAGFGAAGGLCRDPQTGALWITDRAPTMDRLQRIAADGSTPTLVWSWPDKPGVGGCAAADGTVVTALDGAKSVAAVTVSKESGAVTGDPLVLAEDKYGHFGAALIAGDGTIWGATVNKSSGGAVATDDRVVVIPFAGGGGSRV</sequence>
<name>A0ABP9CRP4_9ACTN</name>
<keyword evidence="4" id="KW-1185">Reference proteome</keyword>
<reference evidence="4" key="1">
    <citation type="journal article" date="2019" name="Int. J. Syst. Evol. Microbiol.">
        <title>The Global Catalogue of Microorganisms (GCM) 10K type strain sequencing project: providing services to taxonomists for standard genome sequencing and annotation.</title>
        <authorList>
            <consortium name="The Broad Institute Genomics Platform"/>
            <consortium name="The Broad Institute Genome Sequencing Center for Infectious Disease"/>
            <person name="Wu L."/>
            <person name="Ma J."/>
        </authorList>
    </citation>
    <scope>NUCLEOTIDE SEQUENCE [LARGE SCALE GENOMIC DNA]</scope>
    <source>
        <strain evidence="4">JCM 18542</strain>
    </source>
</reference>
<dbReference type="PANTHER" id="PTHR19328">
    <property type="entry name" value="HEDGEHOG-INTERACTING PROTEIN"/>
    <property type="match status" value="1"/>
</dbReference>
<organism evidence="3 4">
    <name type="scientific">Tomitella cavernea</name>
    <dbReference type="NCBI Taxonomy" id="1387982"/>
    <lineage>
        <taxon>Bacteria</taxon>
        <taxon>Bacillati</taxon>
        <taxon>Actinomycetota</taxon>
        <taxon>Actinomycetes</taxon>
        <taxon>Mycobacteriales</taxon>
        <taxon>Tomitella</taxon>
    </lineage>
</organism>
<dbReference type="Proteomes" id="UP001500839">
    <property type="component" value="Unassembled WGS sequence"/>
</dbReference>
<evidence type="ECO:0000259" key="2">
    <source>
        <dbReference type="Pfam" id="PF07995"/>
    </source>
</evidence>
<feature type="domain" description="Glucose/Sorbosone dehydrogenase" evidence="2">
    <location>
        <begin position="87"/>
        <end position="265"/>
    </location>
</feature>
<proteinExistence type="predicted"/>
<comment type="caution">
    <text evidence="3">The sequence shown here is derived from an EMBL/GenBank/DDBJ whole genome shotgun (WGS) entry which is preliminary data.</text>
</comment>
<dbReference type="PANTHER" id="PTHR19328:SF13">
    <property type="entry name" value="HIPL1 PROTEIN"/>
    <property type="match status" value="1"/>
</dbReference>
<evidence type="ECO:0000313" key="3">
    <source>
        <dbReference type="EMBL" id="GAA4816720.1"/>
    </source>
</evidence>
<dbReference type="Gene3D" id="2.120.10.30">
    <property type="entry name" value="TolB, C-terminal domain"/>
    <property type="match status" value="1"/>
</dbReference>